<feature type="transmembrane region" description="Helical" evidence="2">
    <location>
        <begin position="915"/>
        <end position="935"/>
    </location>
</feature>
<dbReference type="Gene3D" id="2.10.220.10">
    <property type="entry name" value="Hormone Receptor, Insulin-like Growth Factor Receptor 1, Chain A, domain 2"/>
    <property type="match status" value="4"/>
</dbReference>
<keyword evidence="2" id="KW-1133">Transmembrane helix</keyword>
<feature type="domain" description="EGF-like" evidence="3">
    <location>
        <begin position="614"/>
        <end position="662"/>
    </location>
</feature>
<evidence type="ECO:0000313" key="5">
    <source>
        <dbReference type="Proteomes" id="UP000187209"/>
    </source>
</evidence>
<proteinExistence type="predicted"/>
<feature type="transmembrane region" description="Helical" evidence="2">
    <location>
        <begin position="1089"/>
        <end position="1108"/>
    </location>
</feature>
<accession>A0A1R2BUP4</accession>
<evidence type="ECO:0000313" key="4">
    <source>
        <dbReference type="EMBL" id="OMJ80295.1"/>
    </source>
</evidence>
<sequence>MIAIMLITAVMSKKIVDYRFGYNFGQVFHDYSLSNNDAVNGDSTSTTTNDIISTDRGAYFSGINGQRITLPPNSQQSLGISLGSKFYICMWVCIEDSGNDYLTYRVKSDNSHYLFIYRQSLSDILKAEVKFSGCSSGTLLAKAGAFPASVWVFIVLSIDELSAYVYINDVKEITFTFTSTYSETGTFSHYIGYTDTSPVALFWNYLIYIDESYSTSVFTISTYTPGNCLVNTCPTSCTPGIIWNGNSYCISVSIISTSSGDGTSCSGCTGGCNSSGICFDCDYASSCDVSTGVVMEINSDGSLSTYTPCKDGEYLDISGDCQSCMSYCKTCDNGTSCASCISTNAYPNDSGECICKDGTYASDLTLISGCMSCDSECLTCYGSSSVCLTCTAIKATVDISGKCICNDGTYEDDLTISSGCIDCNLGCATCEKFNTGSNCLTCYSLDAMAVSDGNCYCHDGYYAKDLTQEIGCEVCNAQCATCTDRADNCRFCITGWAYPDDNGVCYCGVGLYTYDLTISDGCLPCMTQCLSCNNANTCIECTDPSALIDVNGLCYCPNDFNIDNGCLDCHDDCDTCSVPSLCLTCSDPNAFPSLISGCDCKIYYYKSLLNLCEPCHESCSLCIEADKCLACKSENAMLNSNQVCQCKDGYYDADYNLGYNCLPCDSSCSICNNENTCLECIENYALNSDFKCVKICNNGQFEYLGNCFDCQNLCLTCNSFSCLTCVNNSQIQGTNCTCLWGYSGEKECVKIFFTANINIDENNNVEIAFTEGLSDYLEEKDFNISFTDEYDFTYEFKENNLAFVFSIDKNAVIPDDVKIIVKIAKKNVRSVFGSFLDVYEFEGVLYSTSRIINVSQGVKNIANSTEVVMKVVVSSAIATGIMGSPSCIWILFNTAEVLSFLPLGSIHYTKRVKNFLISMGGINLLPNPFSVLFSINNNSEPYKKAKDYGLSTSYIVINGFSIFFQFLLQLVLISLLYIIKKIVPKDLSVNCHKLLKDFKFNYFIRFWTQSFLTLGILSFVQVKSKYEWNFEGIFNVCLASIIIIMVILSPIAILIGCCIVWINKPKEGEFKVKRKFSCHFKEFRKEKGFFGFQFYTFYFLRRLLYIFSQTSLNSTPGTQIVLNIVFSSFELLYLIVFLPYKDKYAMISAIIGEVCTLEIMSLSLLFLYDLSTKKLEVLESVIILSVFICMLLHSILSICAFLSNAKNIKSFILNIVENIRKTRKSTRKVECDNVTHTREIEISTSRTFVGNFDIKIE</sequence>
<protein>
    <recommendedName>
        <fullName evidence="3">EGF-like domain-containing protein</fullName>
    </recommendedName>
</protein>
<organism evidence="4 5">
    <name type="scientific">Stentor coeruleus</name>
    <dbReference type="NCBI Taxonomy" id="5963"/>
    <lineage>
        <taxon>Eukaryota</taxon>
        <taxon>Sar</taxon>
        <taxon>Alveolata</taxon>
        <taxon>Ciliophora</taxon>
        <taxon>Postciliodesmatophora</taxon>
        <taxon>Heterotrichea</taxon>
        <taxon>Heterotrichida</taxon>
        <taxon>Stentoridae</taxon>
        <taxon>Stentor</taxon>
    </lineage>
</organism>
<feature type="domain" description="EGF-like" evidence="3">
    <location>
        <begin position="376"/>
        <end position="421"/>
    </location>
</feature>
<feature type="domain" description="EGF-like" evidence="3">
    <location>
        <begin position="429"/>
        <end position="473"/>
    </location>
</feature>
<keyword evidence="1" id="KW-1015">Disulfide bond</keyword>
<dbReference type="PANTHER" id="PTHR15332">
    <property type="entry name" value="PROPROTEIN CONVERTASE SUBTILISIN_KEXIN TYPE 5-LIKE"/>
    <property type="match status" value="1"/>
</dbReference>
<dbReference type="Proteomes" id="UP000187209">
    <property type="component" value="Unassembled WGS sequence"/>
</dbReference>
<dbReference type="AlphaFoldDB" id="A0A1R2BUP4"/>
<feature type="transmembrane region" description="Helical" evidence="2">
    <location>
        <begin position="1120"/>
        <end position="1140"/>
    </location>
</feature>
<feature type="domain" description="EGF-like" evidence="3">
    <location>
        <begin position="663"/>
        <end position="693"/>
    </location>
</feature>
<feature type="domain" description="EGF-like" evidence="3">
    <location>
        <begin position="716"/>
        <end position="749"/>
    </location>
</feature>
<dbReference type="InterPro" id="IPR009030">
    <property type="entry name" value="Growth_fac_rcpt_cys_sf"/>
</dbReference>
<dbReference type="OrthoDB" id="300641at2759"/>
<feature type="transmembrane region" description="Helical" evidence="2">
    <location>
        <begin position="1032"/>
        <end position="1062"/>
    </location>
</feature>
<dbReference type="InterPro" id="IPR000742">
    <property type="entry name" value="EGF"/>
</dbReference>
<reference evidence="4 5" key="1">
    <citation type="submission" date="2016-11" db="EMBL/GenBank/DDBJ databases">
        <title>The macronuclear genome of Stentor coeruleus: a giant cell with tiny introns.</title>
        <authorList>
            <person name="Slabodnick M."/>
            <person name="Ruby J.G."/>
            <person name="Reiff S.B."/>
            <person name="Swart E.C."/>
            <person name="Gosai S."/>
            <person name="Prabakaran S."/>
            <person name="Witkowska E."/>
            <person name="Larue G.E."/>
            <person name="Fisher S."/>
            <person name="Freeman R.M."/>
            <person name="Gunawardena J."/>
            <person name="Chu W."/>
            <person name="Stover N.A."/>
            <person name="Gregory B.D."/>
            <person name="Nowacki M."/>
            <person name="Derisi J."/>
            <person name="Roy S.W."/>
            <person name="Marshall W.F."/>
            <person name="Sood P."/>
        </authorList>
    </citation>
    <scope>NUCLEOTIDE SEQUENCE [LARGE SCALE GENOMIC DNA]</scope>
    <source>
        <strain evidence="4">WM001</strain>
    </source>
</reference>
<feature type="transmembrane region" description="Helical" evidence="2">
    <location>
        <begin position="1147"/>
        <end position="1168"/>
    </location>
</feature>
<name>A0A1R2BUP4_9CILI</name>
<dbReference type="SUPFAM" id="SSF49899">
    <property type="entry name" value="Concanavalin A-like lectins/glucanases"/>
    <property type="match status" value="1"/>
</dbReference>
<dbReference type="InterPro" id="IPR006212">
    <property type="entry name" value="Furin_repeat"/>
</dbReference>
<evidence type="ECO:0000256" key="1">
    <source>
        <dbReference type="ARBA" id="ARBA00023157"/>
    </source>
</evidence>
<dbReference type="SMART" id="SM00181">
    <property type="entry name" value="EGF"/>
    <property type="match status" value="6"/>
</dbReference>
<gene>
    <name evidence="4" type="ORF">SteCoe_19502</name>
</gene>
<feature type="transmembrane region" description="Helical" evidence="2">
    <location>
        <begin position="1180"/>
        <end position="1202"/>
    </location>
</feature>
<comment type="caution">
    <text evidence="4">The sequence shown here is derived from an EMBL/GenBank/DDBJ whole genome shotgun (WGS) entry which is preliminary data.</text>
</comment>
<dbReference type="SUPFAM" id="SSF57184">
    <property type="entry name" value="Growth factor receptor domain"/>
    <property type="match status" value="4"/>
</dbReference>
<dbReference type="SMART" id="SM00261">
    <property type="entry name" value="FU"/>
    <property type="match status" value="8"/>
</dbReference>
<dbReference type="Gene3D" id="2.60.120.200">
    <property type="match status" value="1"/>
</dbReference>
<dbReference type="EMBL" id="MPUH01000430">
    <property type="protein sequence ID" value="OMJ80295.1"/>
    <property type="molecule type" value="Genomic_DNA"/>
</dbReference>
<keyword evidence="2" id="KW-0812">Transmembrane</keyword>
<evidence type="ECO:0000259" key="3">
    <source>
        <dbReference type="SMART" id="SM00181"/>
    </source>
</evidence>
<evidence type="ECO:0000256" key="2">
    <source>
        <dbReference type="SAM" id="Phobius"/>
    </source>
</evidence>
<dbReference type="InterPro" id="IPR013320">
    <property type="entry name" value="ConA-like_dom_sf"/>
</dbReference>
<keyword evidence="2" id="KW-0472">Membrane</keyword>
<feature type="transmembrane region" description="Helical" evidence="2">
    <location>
        <begin position="1000"/>
        <end position="1020"/>
    </location>
</feature>
<dbReference type="PANTHER" id="PTHR15332:SF175">
    <property type="entry name" value="PROPROTEIN CONVERTASE SUBTILISIN_KEXIN TYPE 5-LIKE"/>
    <property type="match status" value="1"/>
</dbReference>
<keyword evidence="5" id="KW-1185">Reference proteome</keyword>
<feature type="transmembrane region" description="Helical" evidence="2">
    <location>
        <begin position="955"/>
        <end position="979"/>
    </location>
</feature>
<feature type="domain" description="EGF-like" evidence="3">
    <location>
        <begin position="330"/>
        <end position="374"/>
    </location>
</feature>